<dbReference type="Proteomes" id="UP000228711">
    <property type="component" value="Unassembled WGS sequence"/>
</dbReference>
<dbReference type="AlphaFoldDB" id="A0A2H0YU26"/>
<name>A0A2H0YU26_9BACT</name>
<sequence length="102" mass="11894">MTLESGRTTEGKRAGETWETRYSVEQQGQFTKSIREATGQHWVDGINGQELVPFRTIKVNFTGPKDEHVLYRNREFDDTGKEIDGKMMEDIEKNIPPDFQEW</sequence>
<accession>A0A2H0YU26</accession>
<reference evidence="2" key="1">
    <citation type="submission" date="2017-09" db="EMBL/GenBank/DDBJ databases">
        <title>Depth-based differentiation of microbial function through sediment-hosted aquifers and enrichment of novel symbionts in the deep terrestrial subsurface.</title>
        <authorList>
            <person name="Probst A.J."/>
            <person name="Ladd B."/>
            <person name="Jarett J.K."/>
            <person name="Geller-Mcgrath D.E."/>
            <person name="Sieber C.M.K."/>
            <person name="Emerson J.B."/>
            <person name="Anantharaman K."/>
            <person name="Thomas B.C."/>
            <person name="Malmstrom R."/>
            <person name="Stieglmeier M."/>
            <person name="Klingl A."/>
            <person name="Woyke T."/>
            <person name="Ryan C.M."/>
            <person name="Banfield J.F."/>
        </authorList>
    </citation>
    <scope>NUCLEOTIDE SEQUENCE [LARGE SCALE GENOMIC DNA]</scope>
</reference>
<comment type="caution">
    <text evidence="1">The sequence shown here is derived from an EMBL/GenBank/DDBJ whole genome shotgun (WGS) entry which is preliminary data.</text>
</comment>
<proteinExistence type="predicted"/>
<evidence type="ECO:0000313" key="1">
    <source>
        <dbReference type="EMBL" id="PIS41998.1"/>
    </source>
</evidence>
<evidence type="ECO:0000313" key="2">
    <source>
        <dbReference type="Proteomes" id="UP000228711"/>
    </source>
</evidence>
<dbReference type="EMBL" id="PEXV01000004">
    <property type="protein sequence ID" value="PIS41998.1"/>
    <property type="molecule type" value="Genomic_DNA"/>
</dbReference>
<organism evidence="1 2">
    <name type="scientific">Candidatus Kerfeldbacteria bacterium CG08_land_8_20_14_0_20_42_7</name>
    <dbReference type="NCBI Taxonomy" id="2014245"/>
    <lineage>
        <taxon>Bacteria</taxon>
        <taxon>Candidatus Kerfeldiibacteriota</taxon>
    </lineage>
</organism>
<protein>
    <submittedName>
        <fullName evidence="1">Uncharacterized protein</fullName>
    </submittedName>
</protein>
<gene>
    <name evidence="1" type="ORF">COT25_00080</name>
</gene>